<evidence type="ECO:0000313" key="3">
    <source>
        <dbReference type="Proteomes" id="UP000033121"/>
    </source>
</evidence>
<accession>A0A0E9N5E3</accession>
<dbReference type="InterPro" id="IPR032710">
    <property type="entry name" value="NTF2-like_dom_sf"/>
</dbReference>
<comment type="caution">
    <text evidence="2">The sequence shown here is derived from an EMBL/GenBank/DDBJ whole genome shotgun (WGS) entry which is preliminary data.</text>
</comment>
<dbReference type="Pfam" id="PF20409">
    <property type="entry name" value="SnoaL_5"/>
    <property type="match status" value="1"/>
</dbReference>
<proteinExistence type="predicted"/>
<organism evidence="2 3">
    <name type="scientific">Flavihumibacter petaseus NBRC 106054</name>
    <dbReference type="NCBI Taxonomy" id="1220578"/>
    <lineage>
        <taxon>Bacteria</taxon>
        <taxon>Pseudomonadati</taxon>
        <taxon>Bacteroidota</taxon>
        <taxon>Chitinophagia</taxon>
        <taxon>Chitinophagales</taxon>
        <taxon>Chitinophagaceae</taxon>
        <taxon>Flavihumibacter</taxon>
    </lineage>
</organism>
<dbReference type="OrthoDB" id="336094at2"/>
<feature type="domain" description="SnoaL-like" evidence="1">
    <location>
        <begin position="10"/>
        <end position="125"/>
    </location>
</feature>
<gene>
    <name evidence="2" type="ORF">FPE01S_04_01390</name>
</gene>
<dbReference type="AlphaFoldDB" id="A0A0E9N5E3"/>
<name>A0A0E9N5E3_9BACT</name>
<reference evidence="2 3" key="1">
    <citation type="submission" date="2015-04" db="EMBL/GenBank/DDBJ databases">
        <title>Whole genome shotgun sequence of Flavihumibacter petaseus NBRC 106054.</title>
        <authorList>
            <person name="Miyazawa S."/>
            <person name="Hosoyama A."/>
            <person name="Hashimoto M."/>
            <person name="Noguchi M."/>
            <person name="Tsuchikane K."/>
            <person name="Ohji S."/>
            <person name="Yamazoe A."/>
            <person name="Ichikawa N."/>
            <person name="Kimura A."/>
            <person name="Fujita N."/>
        </authorList>
    </citation>
    <scope>NUCLEOTIDE SEQUENCE [LARGE SCALE GENOMIC DNA]</scope>
    <source>
        <strain evidence="2 3">NBRC 106054</strain>
    </source>
</reference>
<dbReference type="SUPFAM" id="SSF54427">
    <property type="entry name" value="NTF2-like"/>
    <property type="match status" value="1"/>
</dbReference>
<dbReference type="STRING" id="1220578.FPE01S_04_01390"/>
<dbReference type="Proteomes" id="UP000033121">
    <property type="component" value="Unassembled WGS sequence"/>
</dbReference>
<dbReference type="InterPro" id="IPR046860">
    <property type="entry name" value="SnoaL_5"/>
</dbReference>
<evidence type="ECO:0000259" key="1">
    <source>
        <dbReference type="Pfam" id="PF20409"/>
    </source>
</evidence>
<keyword evidence="3" id="KW-1185">Reference proteome</keyword>
<dbReference type="Gene3D" id="3.10.450.50">
    <property type="match status" value="1"/>
</dbReference>
<dbReference type="EMBL" id="BBWV01000004">
    <property type="protein sequence ID" value="GAO44896.1"/>
    <property type="molecule type" value="Genomic_DNA"/>
</dbReference>
<sequence length="125" mass="14027">MSPGKTGNVEAIANKLREYCVKGDFTDAQKAMYADDVVSTEPEEMKGFSKETKGKKAVADKMDKWLSSVDKVHRVDVSEPQIAGNAFSFVLQMDLTMKGQERMSMPEICVYTVKDGKVVSEQFFW</sequence>
<protein>
    <recommendedName>
        <fullName evidence="1">SnoaL-like domain-containing protein</fullName>
    </recommendedName>
</protein>
<evidence type="ECO:0000313" key="2">
    <source>
        <dbReference type="EMBL" id="GAO44896.1"/>
    </source>
</evidence>